<comment type="caution">
    <text evidence="1">The sequence shown here is derived from an EMBL/GenBank/DDBJ whole genome shotgun (WGS) entry which is preliminary data.</text>
</comment>
<protein>
    <submittedName>
        <fullName evidence="1">Polysaccharide deacetylase family protein</fullName>
    </submittedName>
</protein>
<evidence type="ECO:0000313" key="2">
    <source>
        <dbReference type="Proteomes" id="UP001556098"/>
    </source>
</evidence>
<dbReference type="CDD" id="cd10929">
    <property type="entry name" value="CE4_u5"/>
    <property type="match status" value="1"/>
</dbReference>
<dbReference type="InterPro" id="IPR011330">
    <property type="entry name" value="Glyco_hydro/deAcase_b/a-brl"/>
</dbReference>
<dbReference type="SUPFAM" id="SSF88713">
    <property type="entry name" value="Glycoside hydrolase/deacetylase"/>
    <property type="match status" value="1"/>
</dbReference>
<proteinExistence type="predicted"/>
<reference evidence="1 2" key="1">
    <citation type="submission" date="2024-07" db="EMBL/GenBank/DDBJ databases">
        <title>Marimonas sp.nov., isolated from tidal-flat sediment.</title>
        <authorList>
            <person name="Jayan J.N."/>
            <person name="Lee S.S."/>
        </authorList>
    </citation>
    <scope>NUCLEOTIDE SEQUENCE [LARGE SCALE GENOMIC DNA]</scope>
    <source>
        <strain evidence="1 2">MJW-29</strain>
    </source>
</reference>
<gene>
    <name evidence="1" type="ORF">AB2B41_11995</name>
</gene>
<organism evidence="1 2">
    <name type="scientific">Sulfitobacter sediminis</name>
    <dbReference type="NCBI Taxonomy" id="3234186"/>
    <lineage>
        <taxon>Bacteria</taxon>
        <taxon>Pseudomonadati</taxon>
        <taxon>Pseudomonadota</taxon>
        <taxon>Alphaproteobacteria</taxon>
        <taxon>Rhodobacterales</taxon>
        <taxon>Roseobacteraceae</taxon>
        <taxon>Sulfitobacter</taxon>
    </lineage>
</organism>
<dbReference type="Gene3D" id="3.20.20.370">
    <property type="entry name" value="Glycoside hydrolase/deacetylase"/>
    <property type="match status" value="1"/>
</dbReference>
<dbReference type="EMBL" id="JBFNXX010000008">
    <property type="protein sequence ID" value="MEW9920330.1"/>
    <property type="molecule type" value="Genomic_DNA"/>
</dbReference>
<dbReference type="Proteomes" id="UP001556098">
    <property type="component" value="Unassembled WGS sequence"/>
</dbReference>
<accession>A0ABV3RMY9</accession>
<dbReference type="RefSeq" id="WP_367878035.1">
    <property type="nucleotide sequence ID" value="NZ_JBFNXX010000008.1"/>
</dbReference>
<name>A0ABV3RMY9_9RHOB</name>
<evidence type="ECO:0000313" key="1">
    <source>
        <dbReference type="EMBL" id="MEW9920330.1"/>
    </source>
</evidence>
<sequence>MSTKSYGDAVLGGREAIPEMLKLFSRYGVRATWATVGLLFARTRKEMLGYIPDVLPQYSNTSLSNYKAIRDEIGENEKEDPYHFGRSLLDLVAETPGQEIATHTFAHYYCLEDGQTLDAFRADIQSAQAIAKSAGHHLRSIVFPRNQYSTSHVGICVEEGITAFRGQPDAFAYRSMANRKVTPIVRGLRLLDSIIPVVSRKDLVKPEYCVGARDVRASRFLRPYRSSWPAYSRLHLNRVRSEMRVAAKQGQQYHLWWHPHNFGRNTRESLVQLESILAEYARLNTSLGMESVTMLQAAHERPSAGGEFC</sequence>
<keyword evidence="2" id="KW-1185">Reference proteome</keyword>